<dbReference type="PROSITE" id="PS51897">
    <property type="entry name" value="ANNEXIN_2"/>
    <property type="match status" value="4"/>
</dbReference>
<evidence type="ECO:0000256" key="7">
    <source>
        <dbReference type="ARBA" id="ARBA00023216"/>
    </source>
</evidence>
<dbReference type="GO" id="GO:0005886">
    <property type="term" value="C:plasma membrane"/>
    <property type="evidence" value="ECO:0007669"/>
    <property type="project" value="TreeGrafter"/>
</dbReference>
<comment type="subcellular location">
    <subcellularLocation>
        <location evidence="1">Cytoplasm</location>
        <location evidence="1">Cytoskeleton</location>
    </subcellularLocation>
</comment>
<evidence type="ECO:0000256" key="2">
    <source>
        <dbReference type="ARBA" id="ARBA00007831"/>
    </source>
</evidence>
<dbReference type="PANTHER" id="PTHR10502">
    <property type="entry name" value="ANNEXIN"/>
    <property type="match status" value="1"/>
</dbReference>
<dbReference type="PRINTS" id="PR01712">
    <property type="entry name" value="ALPHAGIARDIN"/>
</dbReference>
<organism evidence="9 10">
    <name type="scientific">Giardia duodenalis assemblage B</name>
    <dbReference type="NCBI Taxonomy" id="1394984"/>
    <lineage>
        <taxon>Eukaryota</taxon>
        <taxon>Metamonada</taxon>
        <taxon>Diplomonadida</taxon>
        <taxon>Hexamitidae</taxon>
        <taxon>Giardiinae</taxon>
        <taxon>Giardia</taxon>
    </lineage>
</organism>
<dbReference type="GO" id="GO:0005509">
    <property type="term" value="F:calcium ion binding"/>
    <property type="evidence" value="ECO:0007669"/>
    <property type="project" value="InterPro"/>
</dbReference>
<evidence type="ECO:0000256" key="1">
    <source>
        <dbReference type="ARBA" id="ARBA00004245"/>
    </source>
</evidence>
<evidence type="ECO:0000256" key="3">
    <source>
        <dbReference type="ARBA" id="ARBA00022490"/>
    </source>
</evidence>
<dbReference type="Gene3D" id="1.10.220.10">
    <property type="entry name" value="Annexin"/>
    <property type="match status" value="4"/>
</dbReference>
<dbReference type="Proteomes" id="UP000070089">
    <property type="component" value="Unassembled WGS sequence"/>
</dbReference>
<dbReference type="VEuPathDB" id="GiardiaDB:QR46_1628"/>
<keyword evidence="6" id="KW-0206">Cytoskeleton</keyword>
<dbReference type="Pfam" id="PF22293">
    <property type="entry name" value="ANXE1_4th"/>
    <property type="match status" value="1"/>
</dbReference>
<comment type="function">
    <text evidence="8">Giardins are involved in parasite attachment to the intestinal mucosa and in the cytoskeletal disassembly and reassembly that marks the transition from infectious trophozoite to transmissible cyst. They may interact with other cytoskeletal proteins such as microtubules in the microribbons or crossbridges, to maintain the integrity of the ventral disk.</text>
</comment>
<dbReference type="SUPFAM" id="SSF47874">
    <property type="entry name" value="Annexin"/>
    <property type="match status" value="1"/>
</dbReference>
<comment type="similarity">
    <text evidence="2">Belongs to the annexin family.</text>
</comment>
<dbReference type="GO" id="GO:0005874">
    <property type="term" value="C:microtubule"/>
    <property type="evidence" value="ECO:0007669"/>
    <property type="project" value="UniProtKB-KW"/>
</dbReference>
<dbReference type="InterPro" id="IPR018502">
    <property type="entry name" value="Annexin_repeat"/>
</dbReference>
<name>A0A132NW94_GIAIN</name>
<evidence type="ECO:0000256" key="8">
    <source>
        <dbReference type="ARBA" id="ARBA00025697"/>
    </source>
</evidence>
<dbReference type="PANTHER" id="PTHR10502:SF102">
    <property type="entry name" value="ANNEXIN B11"/>
    <property type="match status" value="1"/>
</dbReference>
<sequence>MMPDADVFKIIQIDHESFNENQWTKSNKMSDTVTKVVADLNAAILQKSARAIAEVACKYSAADREKVRAQYRSTYSIELDDHIDKMLKKGDATTIVSNCWDEIPVLRAKHLSKALKGSIDHRALLDLIIMCDREDWNQTIVAFTQQFRKNLPEEIEKALKSTTSYRAFYTTWIKFDRSPRTNINGDALKLKEAFSNKDEQTVFNIMSTTVESEYKAIATQFEKVAGMTMIQAFAALTTGPLYWALHTAHYRNVGMNNGAAFLIHHACTSDKKGDVARMTRLSPLLCDKCLNAKNYYSEFGDMGKDIVNAFGDSVEEVLKVLWRV</sequence>
<evidence type="ECO:0000256" key="5">
    <source>
        <dbReference type="ARBA" id="ARBA00022737"/>
    </source>
</evidence>
<dbReference type="EMBL" id="JXTI01000035">
    <property type="protein sequence ID" value="KWX14345.1"/>
    <property type="molecule type" value="Genomic_DNA"/>
</dbReference>
<accession>A0A132NW94</accession>
<dbReference type="OrthoDB" id="10248562at2759"/>
<dbReference type="InterPro" id="IPR008088">
    <property type="entry name" value="Alpha_giardin"/>
</dbReference>
<comment type="caution">
    <text evidence="9">The sequence shown here is derived from an EMBL/GenBank/DDBJ whole genome shotgun (WGS) entry which is preliminary data.</text>
</comment>
<dbReference type="AlphaFoldDB" id="A0A132NW94"/>
<dbReference type="GO" id="GO:0001786">
    <property type="term" value="F:phosphatidylserine binding"/>
    <property type="evidence" value="ECO:0007669"/>
    <property type="project" value="TreeGrafter"/>
</dbReference>
<evidence type="ECO:0000313" key="10">
    <source>
        <dbReference type="Proteomes" id="UP000070089"/>
    </source>
</evidence>
<dbReference type="GO" id="GO:0005737">
    <property type="term" value="C:cytoplasm"/>
    <property type="evidence" value="ECO:0007669"/>
    <property type="project" value="TreeGrafter"/>
</dbReference>
<evidence type="ECO:0000313" key="9">
    <source>
        <dbReference type="EMBL" id="KWX14345.1"/>
    </source>
</evidence>
<evidence type="ECO:0000256" key="6">
    <source>
        <dbReference type="ARBA" id="ARBA00023212"/>
    </source>
</evidence>
<keyword evidence="5" id="KW-0677">Repeat</keyword>
<evidence type="ECO:0000256" key="4">
    <source>
        <dbReference type="ARBA" id="ARBA00022701"/>
    </source>
</evidence>
<gene>
    <name evidence="9" type="ORF">QR46_1628</name>
</gene>
<protein>
    <submittedName>
        <fullName evidence="9">Alpha-3 giardin</fullName>
    </submittedName>
</protein>
<keyword evidence="3" id="KW-0963">Cytoplasm</keyword>
<dbReference type="InterPro" id="IPR037104">
    <property type="entry name" value="Annexin_sf"/>
</dbReference>
<dbReference type="GO" id="GO:0007010">
    <property type="term" value="P:cytoskeleton organization"/>
    <property type="evidence" value="ECO:0007669"/>
    <property type="project" value="InterPro"/>
</dbReference>
<proteinExistence type="inferred from homology"/>
<keyword evidence="7" id="KW-0041">Annexin</keyword>
<dbReference type="GO" id="GO:0005544">
    <property type="term" value="F:calcium-dependent phospholipid binding"/>
    <property type="evidence" value="ECO:0007669"/>
    <property type="project" value="InterPro"/>
</dbReference>
<keyword evidence="4" id="KW-0493">Microtubule</keyword>
<reference evidence="9 10" key="1">
    <citation type="journal article" date="2015" name="Mol. Biochem. Parasitol.">
        <title>Identification of polymorphic genes for use in assemblage B genotyping assays through comparative genomics of multiple assemblage B Giardia duodenalis isolates.</title>
        <authorList>
            <person name="Wielinga C."/>
            <person name="Thompson R.C."/>
            <person name="Monis P."/>
            <person name="Ryan U."/>
        </authorList>
    </citation>
    <scope>NUCLEOTIDE SEQUENCE [LARGE SCALE GENOMIC DNA]</scope>
    <source>
        <strain evidence="9 10">BAH15c1</strain>
    </source>
</reference>